<accession>A0A117LFI9</accession>
<feature type="coiled-coil region" evidence="1">
    <location>
        <begin position="63"/>
        <end position="90"/>
    </location>
</feature>
<comment type="caution">
    <text evidence="2">The sequence shown here is derived from an EMBL/GenBank/DDBJ whole genome shotgun (WGS) entry which is preliminary data.</text>
</comment>
<name>A0A117LFI9_9EURY</name>
<gene>
    <name evidence="2" type="ORF">XD72_1221</name>
</gene>
<keyword evidence="1" id="KW-0175">Coiled coil</keyword>
<dbReference type="EMBL" id="LGFT01000026">
    <property type="protein sequence ID" value="KUK44382.1"/>
    <property type="molecule type" value="Genomic_DNA"/>
</dbReference>
<evidence type="ECO:0000313" key="3">
    <source>
        <dbReference type="Proteomes" id="UP000057043"/>
    </source>
</evidence>
<evidence type="ECO:0000256" key="1">
    <source>
        <dbReference type="SAM" id="Coils"/>
    </source>
</evidence>
<dbReference type="PATRIC" id="fig|301375.7.peg.1053"/>
<sequence length="94" mass="11289">MRYLRWNPGYPVDPAPWFYRRLREMYPELAYESKRDYTSNMLADDPIPLVKLLSQEQMKELAAMEMDLQVEIAEKELALANKAREMMRKSMRTK</sequence>
<protein>
    <submittedName>
        <fullName evidence="2">Uncharacterized protein</fullName>
    </submittedName>
</protein>
<dbReference type="Proteomes" id="UP000057043">
    <property type="component" value="Unassembled WGS sequence"/>
</dbReference>
<reference evidence="2 3" key="1">
    <citation type="journal article" date="2015" name="MBio">
        <title>Genome-Resolved Metagenomic Analysis Reveals Roles for Candidate Phyla and Other Microbial Community Members in Biogeochemical Transformations in Oil Reservoirs.</title>
        <authorList>
            <person name="Hu P."/>
            <person name="Tom L."/>
            <person name="Singh A."/>
            <person name="Thomas B.C."/>
            <person name="Baker B.J."/>
            <person name="Piceno Y.M."/>
            <person name="Andersen G.L."/>
            <person name="Banfield J.F."/>
        </authorList>
    </citation>
    <scope>NUCLEOTIDE SEQUENCE [LARGE SCALE GENOMIC DNA]</scope>
    <source>
        <strain evidence="2">57_489</strain>
    </source>
</reference>
<proteinExistence type="predicted"/>
<dbReference type="AlphaFoldDB" id="A0A117LFI9"/>
<organism evidence="2 3">
    <name type="scientific">Methanothrix harundinacea</name>
    <dbReference type="NCBI Taxonomy" id="301375"/>
    <lineage>
        <taxon>Archaea</taxon>
        <taxon>Methanobacteriati</taxon>
        <taxon>Methanobacteriota</taxon>
        <taxon>Stenosarchaea group</taxon>
        <taxon>Methanomicrobia</taxon>
        <taxon>Methanotrichales</taxon>
        <taxon>Methanotrichaceae</taxon>
        <taxon>Methanothrix</taxon>
    </lineage>
</organism>
<evidence type="ECO:0000313" key="2">
    <source>
        <dbReference type="EMBL" id="KUK44382.1"/>
    </source>
</evidence>